<feature type="disulfide bond" evidence="15">
    <location>
        <begin position="280"/>
        <end position="287"/>
    </location>
</feature>
<evidence type="ECO:0000256" key="8">
    <source>
        <dbReference type="ARBA" id="ARBA00022723"/>
    </source>
</evidence>
<evidence type="ECO:0000256" key="11">
    <source>
        <dbReference type="ARBA" id="ARBA00023136"/>
    </source>
</evidence>
<feature type="disulfide bond" evidence="15">
    <location>
        <begin position="161"/>
        <end position="168"/>
    </location>
</feature>
<feature type="disulfide bond" evidence="15">
    <location>
        <begin position="836"/>
        <end position="843"/>
    </location>
</feature>
<keyword evidence="21" id="KW-1185">Reference proteome</keyword>
<evidence type="ECO:0000256" key="16">
    <source>
        <dbReference type="SAM" id="MobiDB-lite"/>
    </source>
</evidence>
<evidence type="ECO:0000256" key="12">
    <source>
        <dbReference type="ARBA" id="ARBA00023157"/>
    </source>
</evidence>
<feature type="binding site" description="axial binding residue" evidence="15">
    <location>
        <position position="547"/>
    </location>
    <ligand>
        <name>heme</name>
        <dbReference type="ChEBI" id="CHEBI:30413"/>
    </ligand>
    <ligandPart>
        <name>Fe</name>
        <dbReference type="ChEBI" id="CHEBI:18248"/>
    </ligandPart>
</feature>
<feature type="disulfide bond" evidence="15">
    <location>
        <begin position="31"/>
        <end position="38"/>
    </location>
</feature>
<feature type="disulfide bond" evidence="15">
    <location>
        <begin position="270"/>
        <end position="301"/>
    </location>
</feature>
<keyword evidence="9 18" id="KW-0732">Signal</keyword>
<feature type="binding site" description="axial binding residue" evidence="15">
    <location>
        <position position="35"/>
    </location>
    <ligand>
        <name>heme</name>
        <dbReference type="ChEBI" id="CHEBI:30413"/>
    </ligand>
    <ligandPart>
        <name>Fe</name>
        <dbReference type="ChEBI" id="CHEBI:18248"/>
    </ligandPart>
</feature>
<feature type="signal peptide" evidence="18">
    <location>
        <begin position="1"/>
        <end position="15"/>
    </location>
</feature>
<evidence type="ECO:0000313" key="21">
    <source>
        <dbReference type="Proteomes" id="UP001152885"/>
    </source>
</evidence>
<feature type="disulfide bond" evidence="15">
    <location>
        <begin position="543"/>
        <end position="550"/>
    </location>
</feature>
<evidence type="ECO:0000256" key="5">
    <source>
        <dbReference type="ARBA" id="ARBA00022525"/>
    </source>
</evidence>
<feature type="domain" description="CFEM" evidence="19">
    <location>
        <begin position="501"/>
        <end position="614"/>
    </location>
</feature>
<evidence type="ECO:0000256" key="1">
    <source>
        <dbReference type="ARBA" id="ARBA00004609"/>
    </source>
</evidence>
<dbReference type="GO" id="GO:0005576">
    <property type="term" value="C:extracellular region"/>
    <property type="evidence" value="ECO:0007669"/>
    <property type="project" value="UniProtKB-SubCell"/>
</dbReference>
<keyword evidence="6 15" id="KW-0349">Heme</keyword>
<dbReference type="OrthoDB" id="3065412at2759"/>
<evidence type="ECO:0000256" key="6">
    <source>
        <dbReference type="ARBA" id="ARBA00022617"/>
    </source>
</evidence>
<feature type="domain" description="CFEM" evidence="19">
    <location>
        <begin position="120"/>
        <end position="230"/>
    </location>
</feature>
<evidence type="ECO:0000256" key="14">
    <source>
        <dbReference type="ARBA" id="ARBA00023288"/>
    </source>
</evidence>
<organism evidence="20 21">
    <name type="scientific">Candida verbasci</name>
    <dbReference type="NCBI Taxonomy" id="1227364"/>
    <lineage>
        <taxon>Eukaryota</taxon>
        <taxon>Fungi</taxon>
        <taxon>Dikarya</taxon>
        <taxon>Ascomycota</taxon>
        <taxon>Saccharomycotina</taxon>
        <taxon>Pichiomycetes</taxon>
        <taxon>Debaryomycetaceae</taxon>
        <taxon>Candida/Lodderomyces clade</taxon>
        <taxon>Candida</taxon>
    </lineage>
</organism>
<evidence type="ECO:0000256" key="18">
    <source>
        <dbReference type="SAM" id="SignalP"/>
    </source>
</evidence>
<feature type="disulfide bond" evidence="15">
    <location>
        <begin position="529"/>
        <end position="569"/>
    </location>
</feature>
<feature type="chain" id="PRO_5040951094" description="CFEM domain-containing protein" evidence="18">
    <location>
        <begin position="16"/>
        <end position="1340"/>
    </location>
</feature>
<feature type="region of interest" description="Disordered" evidence="16">
    <location>
        <begin position="482"/>
        <end position="508"/>
    </location>
</feature>
<feature type="binding site" description="axial binding residue" evidence="15">
    <location>
        <position position="697"/>
    </location>
    <ligand>
        <name>heme</name>
        <dbReference type="ChEBI" id="CHEBI:30413"/>
    </ligand>
    <ligandPart>
        <name>Fe</name>
        <dbReference type="ChEBI" id="CHEBI:18248"/>
    </ligandPart>
</feature>
<evidence type="ECO:0000256" key="10">
    <source>
        <dbReference type="ARBA" id="ARBA00023004"/>
    </source>
</evidence>
<feature type="disulfide bond" evidence="15">
    <location>
        <begin position="289"/>
        <end position="322"/>
    </location>
</feature>
<protein>
    <recommendedName>
        <fullName evidence="19">CFEM domain-containing protein</fullName>
    </recommendedName>
</protein>
<dbReference type="GO" id="GO:0046872">
    <property type="term" value="F:metal ion binding"/>
    <property type="evidence" value="ECO:0007669"/>
    <property type="project" value="UniProtKB-UniRule"/>
</dbReference>
<feature type="compositionally biased region" description="Low complexity" evidence="16">
    <location>
        <begin position="620"/>
        <end position="650"/>
    </location>
</feature>
<reference evidence="20" key="1">
    <citation type="submission" date="2022-12" db="EMBL/GenBank/DDBJ databases">
        <authorList>
            <person name="Brejova B."/>
        </authorList>
    </citation>
    <scope>NUCLEOTIDE SEQUENCE</scope>
</reference>
<feature type="disulfide bond" evidence="15">
    <location>
        <begin position="552"/>
        <end position="585"/>
    </location>
</feature>
<dbReference type="PANTHER" id="PTHR37928">
    <property type="entry name" value="CFEM DOMAIN PROTEIN (AFU_ORTHOLOGUE AFUA_6G14090)"/>
    <property type="match status" value="1"/>
</dbReference>
<feature type="compositionally biased region" description="Low complexity" evidence="16">
    <location>
        <begin position="359"/>
        <end position="376"/>
    </location>
</feature>
<keyword evidence="5" id="KW-0964">Secreted</keyword>
<evidence type="ECO:0000256" key="3">
    <source>
        <dbReference type="ARBA" id="ARBA00010031"/>
    </source>
</evidence>
<feature type="region of interest" description="Disordered" evidence="16">
    <location>
        <begin position="923"/>
        <end position="951"/>
    </location>
</feature>
<feature type="domain" description="CFEM" evidence="19">
    <location>
        <begin position="652"/>
        <end position="764"/>
    </location>
</feature>
<evidence type="ECO:0000259" key="19">
    <source>
        <dbReference type="PROSITE" id="PS52012"/>
    </source>
</evidence>
<keyword evidence="10 15" id="KW-0408">Iron</keyword>
<keyword evidence="14" id="KW-0449">Lipoprotein</keyword>
<dbReference type="EMBL" id="CANTUO010000001">
    <property type="protein sequence ID" value="CAI5756656.1"/>
    <property type="molecule type" value="Genomic_DNA"/>
</dbReference>
<keyword evidence="17" id="KW-0812">Transmembrane</keyword>
<keyword evidence="8 15" id="KW-0479">Metal-binding</keyword>
<comment type="caution">
    <text evidence="20">The sequence shown here is derived from an EMBL/GenBank/DDBJ whole genome shotgun (WGS) entry which is preliminary data.</text>
</comment>
<feature type="disulfide bond" evidence="15">
    <location>
        <begin position="170"/>
        <end position="203"/>
    </location>
</feature>
<gene>
    <name evidence="20" type="ORF">CANVERA_P1174</name>
</gene>
<feature type="compositionally biased region" description="Low complexity" evidence="16">
    <location>
        <begin position="491"/>
        <end position="508"/>
    </location>
</feature>
<feature type="region of interest" description="Disordered" evidence="16">
    <location>
        <begin position="613"/>
        <end position="650"/>
    </location>
</feature>
<evidence type="ECO:0000256" key="13">
    <source>
        <dbReference type="ARBA" id="ARBA00023180"/>
    </source>
</evidence>
<feature type="domain" description="CFEM" evidence="19">
    <location>
        <begin position="795"/>
        <end position="907"/>
    </location>
</feature>
<feature type="disulfide bond" evidence="15">
    <location>
        <begin position="845"/>
        <end position="878"/>
    </location>
</feature>
<dbReference type="SMART" id="SM00747">
    <property type="entry name" value="CFEM"/>
    <property type="match status" value="7"/>
</dbReference>
<evidence type="ECO:0000256" key="17">
    <source>
        <dbReference type="SAM" id="Phobius"/>
    </source>
</evidence>
<evidence type="ECO:0000256" key="4">
    <source>
        <dbReference type="ARBA" id="ARBA00022475"/>
    </source>
</evidence>
<keyword evidence="4" id="KW-1003">Cell membrane</keyword>
<dbReference type="GO" id="GO:0098552">
    <property type="term" value="C:side of membrane"/>
    <property type="evidence" value="ECO:0007669"/>
    <property type="project" value="UniProtKB-KW"/>
</dbReference>
<comment type="similarity">
    <text evidence="3">Belongs to the RBT5 family.</text>
</comment>
<dbReference type="Pfam" id="PF05730">
    <property type="entry name" value="CFEM"/>
    <property type="match status" value="7"/>
</dbReference>
<feature type="domain" description="CFEM" evidence="19">
    <location>
        <begin position="1"/>
        <end position="100"/>
    </location>
</feature>
<feature type="disulfide bond" evidence="15">
    <location>
        <begin position="693"/>
        <end position="700"/>
    </location>
</feature>
<evidence type="ECO:0000256" key="9">
    <source>
        <dbReference type="ARBA" id="ARBA00022729"/>
    </source>
</evidence>
<keyword evidence="12 15" id="KW-1015">Disulfide bond</keyword>
<feature type="binding site" description="axial binding residue" evidence="15">
    <location>
        <position position="284"/>
    </location>
    <ligand>
        <name>heme</name>
        <dbReference type="ChEBI" id="CHEBI:30413"/>
    </ligand>
    <ligandPart>
        <name>Fe</name>
        <dbReference type="ChEBI" id="CHEBI:18248"/>
    </ligandPart>
</feature>
<feature type="binding site" description="axial binding residue" evidence="15">
    <location>
        <position position="420"/>
    </location>
    <ligand>
        <name>heme</name>
        <dbReference type="ChEBI" id="CHEBI:30413"/>
    </ligand>
    <ligandPart>
        <name>Fe</name>
        <dbReference type="ChEBI" id="CHEBI:18248"/>
    </ligandPart>
</feature>
<dbReference type="InterPro" id="IPR051735">
    <property type="entry name" value="CFEM_domain"/>
</dbReference>
<feature type="disulfide bond" evidence="15">
    <location>
        <begin position="425"/>
        <end position="458"/>
    </location>
</feature>
<dbReference type="PROSITE" id="PS52012">
    <property type="entry name" value="CFEM"/>
    <property type="match status" value="7"/>
</dbReference>
<feature type="disulfide bond" evidence="15">
    <location>
        <begin position="40"/>
        <end position="73"/>
    </location>
</feature>
<proteinExistence type="inferred from homology"/>
<evidence type="ECO:0000256" key="15">
    <source>
        <dbReference type="PROSITE-ProRule" id="PRU01356"/>
    </source>
</evidence>
<keyword evidence="11 17" id="KW-0472">Membrane</keyword>
<feature type="compositionally biased region" description="Low complexity" evidence="16">
    <location>
        <begin position="923"/>
        <end position="937"/>
    </location>
</feature>
<evidence type="ECO:0000256" key="2">
    <source>
        <dbReference type="ARBA" id="ARBA00004613"/>
    </source>
</evidence>
<dbReference type="Proteomes" id="UP001152885">
    <property type="component" value="Unassembled WGS sequence"/>
</dbReference>
<keyword evidence="7" id="KW-0336">GPI-anchor</keyword>
<comment type="caution">
    <text evidence="15">Lacks conserved residue(s) required for the propagation of feature annotation.</text>
</comment>
<feature type="disulfide bond" evidence="15">
    <location>
        <begin position="702"/>
        <end position="735"/>
    </location>
</feature>
<comment type="subcellular location">
    <subcellularLocation>
        <location evidence="1">Cell membrane</location>
        <topology evidence="1">Lipid-anchor</topology>
        <topology evidence="1">GPI-anchor</topology>
    </subcellularLocation>
    <subcellularLocation>
        <location evidence="2">Secreted</location>
    </subcellularLocation>
</comment>
<name>A0A9W4TVX8_9ASCO</name>
<evidence type="ECO:0000256" key="7">
    <source>
        <dbReference type="ARBA" id="ARBA00022622"/>
    </source>
</evidence>
<feature type="disulfide bond" evidence="15">
    <location>
        <begin position="533"/>
        <end position="564"/>
    </location>
</feature>
<feature type="transmembrane region" description="Helical" evidence="17">
    <location>
        <begin position="1319"/>
        <end position="1339"/>
    </location>
</feature>
<feature type="domain" description="CFEM" evidence="19">
    <location>
        <begin position="375"/>
        <end position="487"/>
    </location>
</feature>
<feature type="disulfide bond" evidence="15">
    <location>
        <begin position="416"/>
        <end position="423"/>
    </location>
</feature>
<sequence>MKLSTLALLTGAVLSAEIPNCAESCFENDICQSSDNDCFCNTGSYVNVLGNCIASNCINTDVDYATYAAKSICSQQGNKSPFWQVSDEIKSEIFKAQGNYQEPDYEIAMETETETYDEIFPKTTSSSEAPMITGNVFVQGTYDEIPDCAKSCAGIDASKYCDADETRCYCNNGAFVDLVGNCIASNCVNSNVVSATSVIQSYCSKANVPNPYWLISGGVKNKLNQAANKEVTTTTATTDPTEIPIYDLSERNDFINSIKSKYVPYCAQPCLQIEEDPVDCKNSDIGCYCTSTPYSNPLGECVAHNCRDVDITDFIANVKDTCESVNQDWIVDSWVQNQLDESEGKDVNEEAITSEESPETTTSEESPETTTSDETTQTNKPTIDSTGYRNSFAAIMTPIVPDCAKPCLDLDLNVYCDNDDTNCFCYLGDYVNPVGYCVADKCKGQDVKDFMTTVDGVCKEASIVDMEPYFAISNKVRDKLNEAANEESTKETSTSSTSTKISSSSTLTPTSIPTANSLVDLIYPDVPTCAQSCLAKDAPYVDCDYQDAHCYCIMGPYTDFIGDCVSNNCYGQDVKDFLNIAEKVCGKYSPVPVGPYFMLSSKVRDELNNAAQANELKPVTTVEPSTSSTESSSSSTRKTRTSSSTTISELSTTSAAPTSVDYTGYKNSFAAIMDPLVPDCAKPCLDLDLNVYCDNDDTNCFCYMGDYVDPVGYCVADKCKGQDVKDFMTTVDGVCKEHSLVDMEPYFAISNEVKDALNEAAGLENEQTTSSSETTISTTIRPEISTSSEAPTSSTINLSLPSDTSVPIINSFVDLAYLDSPKCAQSCLQMDLQVNCDYEDVHCFCIMGPYTDLIGDCIATNCFGKEVQNFMKIAEKVCDKYSPLTIPPFFMVNSTIRDKLLFAVAAEASTFTELPTETLDVISSSSTDITTSEPTTSKANASESTTLKSTVPEASVSESSIFKSSVIKSSGTEATELSKSQSSALGSSTPYSSISELNTMKSSLSLDAQSTIEAPTESSTSLVSELNASENTSVIKMSSSTISKASVTSSIEAEFSVSNKLSSTIAKHPSEHVSMHSNSESSFTSALVSSMNYSTTTTNSVNTKYPELLAAEALALESSSVATNASLSDPTQTLQSMNSTLNSLTLNSTIITKTKYGFHSSTSAVLLPQQSEFLDLEVIQESCKSIQSTIYTQISNAHVSIESCESDITSVENIYKTATITKTIQSCESELSSLSSIKSEANKVLNSHVSELSSIVSIQVGVANEQMSLAKEIDNEPEIEEASKNVQAAIAAQSSLSEAINDVPKEESEHNIIELANRASTSVVFSGLLGLASILLVIIM</sequence>
<keyword evidence="17" id="KW-1133">Transmembrane helix</keyword>
<keyword evidence="13" id="KW-0325">Glycoprotein</keyword>
<accession>A0A9W4TVX8</accession>
<dbReference type="InterPro" id="IPR008427">
    <property type="entry name" value="Extracellular_membr_CFEM_dom"/>
</dbReference>
<feature type="disulfide bond" evidence="15">
    <location>
        <begin position="266"/>
        <end position="306"/>
    </location>
</feature>
<evidence type="ECO:0000313" key="20">
    <source>
        <dbReference type="EMBL" id="CAI5756656.1"/>
    </source>
</evidence>
<feature type="binding site" description="axial binding residue" evidence="15">
    <location>
        <position position="840"/>
    </location>
    <ligand>
        <name>heme</name>
        <dbReference type="ChEBI" id="CHEBI:30413"/>
    </ligand>
    <ligandPart>
        <name>Fe</name>
        <dbReference type="ChEBI" id="CHEBI:18248"/>
    </ligandPart>
</feature>
<feature type="region of interest" description="Disordered" evidence="16">
    <location>
        <begin position="340"/>
        <end position="385"/>
    </location>
</feature>
<dbReference type="PANTHER" id="PTHR37928:SF2">
    <property type="entry name" value="GPI ANCHORED CFEM DOMAIN PROTEIN (AFU_ORTHOLOGUE AFUA_6G10580)"/>
    <property type="match status" value="1"/>
</dbReference>
<feature type="compositionally biased region" description="Polar residues" evidence="16">
    <location>
        <begin position="938"/>
        <end position="949"/>
    </location>
</feature>
<feature type="domain" description="CFEM" evidence="19">
    <location>
        <begin position="238"/>
        <end position="346"/>
    </location>
</feature>
<dbReference type="GO" id="GO:0005886">
    <property type="term" value="C:plasma membrane"/>
    <property type="evidence" value="ECO:0007669"/>
    <property type="project" value="UniProtKB-SubCell"/>
</dbReference>